<protein>
    <submittedName>
        <fullName evidence="3">Uncharacterized protein</fullName>
    </submittedName>
</protein>
<reference evidence="3" key="1">
    <citation type="submission" date="2020-07" db="EMBL/GenBank/DDBJ databases">
        <authorList>
            <person name="Lin J."/>
        </authorList>
    </citation>
    <scope>NUCLEOTIDE SEQUENCE</scope>
</reference>
<feature type="region of interest" description="Disordered" evidence="2">
    <location>
        <begin position="22"/>
        <end position="63"/>
    </location>
</feature>
<dbReference type="EMBL" id="LR862146">
    <property type="protein sequence ID" value="CAD1827894.1"/>
    <property type="molecule type" value="Genomic_DNA"/>
</dbReference>
<proteinExistence type="predicted"/>
<dbReference type="Gene3D" id="2.40.50.140">
    <property type="entry name" value="Nucleic acid-binding proteins"/>
    <property type="match status" value="1"/>
</dbReference>
<dbReference type="InterPro" id="IPR012340">
    <property type="entry name" value="NA-bd_OB-fold"/>
</dbReference>
<dbReference type="PANTHER" id="PTHR43450:SF1">
    <property type="entry name" value="ASPARTATE--TRNA LIGASE, CYTOPLASMIC"/>
    <property type="match status" value="1"/>
</dbReference>
<dbReference type="GO" id="GO:0006422">
    <property type="term" value="P:aspartyl-tRNA aminoacylation"/>
    <property type="evidence" value="ECO:0007669"/>
    <property type="project" value="InterPro"/>
</dbReference>
<dbReference type="GO" id="GO:0017101">
    <property type="term" value="C:aminoacyl-tRNA synthetase multienzyme complex"/>
    <property type="evidence" value="ECO:0007669"/>
    <property type="project" value="TreeGrafter"/>
</dbReference>
<gene>
    <name evidence="3" type="ORF">CB5_LOCUS11105</name>
</gene>
<sequence>MASELEHPSPTVAVAVAVADETVGKKQSKKEARKAERAQRQQGATAASEPSEPAPLAGKYGDVPGEEIQSRAFTCREWTHVGTLDAGKAGRTVLIRGAAQAIRAVGRKMAFLVVRQSASTVQCVVAAGSEAAASPPMVRFAAGLGKYI</sequence>
<feature type="compositionally biased region" description="Low complexity" evidence="2">
    <location>
        <begin position="46"/>
        <end position="55"/>
    </location>
</feature>
<evidence type="ECO:0000256" key="1">
    <source>
        <dbReference type="ARBA" id="ARBA00022490"/>
    </source>
</evidence>
<dbReference type="GO" id="GO:0004815">
    <property type="term" value="F:aspartate-tRNA ligase activity"/>
    <property type="evidence" value="ECO:0007669"/>
    <property type="project" value="InterPro"/>
</dbReference>
<feature type="compositionally biased region" description="Basic and acidic residues" evidence="2">
    <location>
        <begin position="29"/>
        <end position="39"/>
    </location>
</feature>
<dbReference type="SUPFAM" id="SSF50249">
    <property type="entry name" value="Nucleic acid-binding proteins"/>
    <property type="match status" value="1"/>
</dbReference>
<dbReference type="GO" id="GO:0005524">
    <property type="term" value="F:ATP binding"/>
    <property type="evidence" value="ECO:0007669"/>
    <property type="project" value="InterPro"/>
</dbReference>
<dbReference type="PANTHER" id="PTHR43450">
    <property type="entry name" value="ASPARTYL-TRNA SYNTHETASE"/>
    <property type="match status" value="1"/>
</dbReference>
<name>A0A6V7PB41_ANACO</name>
<evidence type="ECO:0000313" key="3">
    <source>
        <dbReference type="EMBL" id="CAD1827894.1"/>
    </source>
</evidence>
<keyword evidence="1" id="KW-0963">Cytoplasm</keyword>
<dbReference type="GO" id="GO:0005829">
    <property type="term" value="C:cytosol"/>
    <property type="evidence" value="ECO:0007669"/>
    <property type="project" value="TreeGrafter"/>
</dbReference>
<accession>A0A6V7PB41</accession>
<evidence type="ECO:0000256" key="2">
    <source>
        <dbReference type="SAM" id="MobiDB-lite"/>
    </source>
</evidence>
<dbReference type="GO" id="GO:0003723">
    <property type="term" value="F:RNA binding"/>
    <property type="evidence" value="ECO:0007669"/>
    <property type="project" value="TreeGrafter"/>
</dbReference>
<dbReference type="AlphaFoldDB" id="A0A6V7PB41"/>
<dbReference type="InterPro" id="IPR004523">
    <property type="entry name" value="Asp-tRNA_synthase_2"/>
</dbReference>
<organism evidence="3">
    <name type="scientific">Ananas comosus var. bracteatus</name>
    <name type="common">red pineapple</name>
    <dbReference type="NCBI Taxonomy" id="296719"/>
    <lineage>
        <taxon>Eukaryota</taxon>
        <taxon>Viridiplantae</taxon>
        <taxon>Streptophyta</taxon>
        <taxon>Embryophyta</taxon>
        <taxon>Tracheophyta</taxon>
        <taxon>Spermatophyta</taxon>
        <taxon>Magnoliopsida</taxon>
        <taxon>Liliopsida</taxon>
        <taxon>Poales</taxon>
        <taxon>Bromeliaceae</taxon>
        <taxon>Bromelioideae</taxon>
        <taxon>Ananas</taxon>
    </lineage>
</organism>